<dbReference type="AlphaFoldDB" id="A0A381ZRZ0"/>
<accession>A0A381ZRZ0</accession>
<organism evidence="2">
    <name type="scientific">marine metagenome</name>
    <dbReference type="NCBI Taxonomy" id="408172"/>
    <lineage>
        <taxon>unclassified sequences</taxon>
        <taxon>metagenomes</taxon>
        <taxon>ecological metagenomes</taxon>
    </lineage>
</organism>
<evidence type="ECO:0000313" key="2">
    <source>
        <dbReference type="EMBL" id="SVA91557.1"/>
    </source>
</evidence>
<keyword evidence="1" id="KW-0472">Membrane</keyword>
<gene>
    <name evidence="2" type="ORF">METZ01_LOCUS144411</name>
</gene>
<reference evidence="2" key="1">
    <citation type="submission" date="2018-05" db="EMBL/GenBank/DDBJ databases">
        <authorList>
            <person name="Lanie J.A."/>
            <person name="Ng W.-L."/>
            <person name="Kazmierczak K.M."/>
            <person name="Andrzejewski T.M."/>
            <person name="Davidsen T.M."/>
            <person name="Wayne K.J."/>
            <person name="Tettelin H."/>
            <person name="Glass J.I."/>
            <person name="Rusch D."/>
            <person name="Podicherti R."/>
            <person name="Tsui H.-C.T."/>
            <person name="Winkler M.E."/>
        </authorList>
    </citation>
    <scope>NUCLEOTIDE SEQUENCE</scope>
</reference>
<protein>
    <submittedName>
        <fullName evidence="2">Uncharacterized protein</fullName>
    </submittedName>
</protein>
<proteinExistence type="predicted"/>
<keyword evidence="1" id="KW-0812">Transmembrane</keyword>
<sequence length="75" mass="8084">MENVMSTGIESWHVSAESFKEMSGAMGPFVGSEVILTVVVVVVWIGWQIWQIKAENAGYDEQVAKGNLPKAGSGD</sequence>
<evidence type="ECO:0000256" key="1">
    <source>
        <dbReference type="SAM" id="Phobius"/>
    </source>
</evidence>
<feature type="transmembrane region" description="Helical" evidence="1">
    <location>
        <begin position="25"/>
        <end position="47"/>
    </location>
</feature>
<dbReference type="EMBL" id="UINC01022275">
    <property type="protein sequence ID" value="SVA91557.1"/>
    <property type="molecule type" value="Genomic_DNA"/>
</dbReference>
<name>A0A381ZRZ0_9ZZZZ</name>
<keyword evidence="1" id="KW-1133">Transmembrane helix</keyword>